<evidence type="ECO:0000313" key="7">
    <source>
        <dbReference type="EMBL" id="KAF5220938.1"/>
    </source>
</evidence>
<keyword evidence="1" id="KW-0808">Transferase</keyword>
<name>A0A7J6Y4D1_TRYCR</name>
<keyword evidence="2" id="KW-0812">Transmembrane</keyword>
<evidence type="ECO:0000256" key="2">
    <source>
        <dbReference type="ARBA" id="ARBA00022692"/>
    </source>
</evidence>
<dbReference type="PANTHER" id="PTHR23063:SF52">
    <property type="entry name" value="LYSOPHOSPHATIDYLCHOLINE ACYLTRANSFERASE"/>
    <property type="match status" value="1"/>
</dbReference>
<evidence type="ECO:0000256" key="4">
    <source>
        <dbReference type="ARBA" id="ARBA00023098"/>
    </source>
</evidence>
<dbReference type="GO" id="GO:0016746">
    <property type="term" value="F:acyltransferase activity"/>
    <property type="evidence" value="ECO:0007669"/>
    <property type="project" value="UniProtKB-KW"/>
</dbReference>
<dbReference type="VEuPathDB" id="TriTrypDB:BCY84_01348"/>
<organism evidence="7 8">
    <name type="scientific">Trypanosoma cruzi</name>
    <dbReference type="NCBI Taxonomy" id="5693"/>
    <lineage>
        <taxon>Eukaryota</taxon>
        <taxon>Discoba</taxon>
        <taxon>Euglenozoa</taxon>
        <taxon>Kinetoplastea</taxon>
        <taxon>Metakinetoplastina</taxon>
        <taxon>Trypanosomatida</taxon>
        <taxon>Trypanosomatidae</taxon>
        <taxon>Trypanosoma</taxon>
        <taxon>Schizotrypanum</taxon>
    </lineage>
</organism>
<accession>A0A7J6Y4D1</accession>
<evidence type="ECO:0000256" key="6">
    <source>
        <dbReference type="ARBA" id="ARBA00023315"/>
    </source>
</evidence>
<dbReference type="PANTHER" id="PTHR23063">
    <property type="entry name" value="PHOSPHOLIPID ACYLTRANSFERASE"/>
    <property type="match status" value="1"/>
</dbReference>
<gene>
    <name evidence="7" type="ORF">ECC02_006098</name>
</gene>
<dbReference type="EMBL" id="JABDHM010000044">
    <property type="protein sequence ID" value="KAF5220938.1"/>
    <property type="molecule type" value="Genomic_DNA"/>
</dbReference>
<dbReference type="VEuPathDB" id="TriTrypDB:ECC02_006098"/>
<protein>
    <recommendedName>
        <fullName evidence="9">Acyltransferase</fullName>
    </recommendedName>
</protein>
<evidence type="ECO:0000256" key="3">
    <source>
        <dbReference type="ARBA" id="ARBA00022989"/>
    </source>
</evidence>
<keyword evidence="3" id="KW-1133">Transmembrane helix</keyword>
<keyword evidence="5" id="KW-0472">Membrane</keyword>
<evidence type="ECO:0000256" key="5">
    <source>
        <dbReference type="ARBA" id="ARBA00023136"/>
    </source>
</evidence>
<sequence length="386" mass="41655">MEKYRKYGDAATGINPFVLMRTPTTFSVVVAAVLFPLRLAGALLFLPALVVLDVVAYFFFLIPGMSCVSWCLFAPCQRELLRCLLFALGNIGITRASPRATAVANAAGGDATPVAGDVVVVNMQSVWDMCVLEVAGRLPLCVVAFYIGGAAGANSGGDANKKKTDHDSRHDTLLVMEPSPFQRWRVWWHIYHTGSLEFLRAAAGGDCGDDKSNTEPVLHLAALQQRCERIGVPIVLFAEGSCTNGKGMLRTSPLWVRTTPRRVFVCAVDYDTTAVHTVLRPHRLLSFIFLMSASLHGSRDPAWYSPPFPTATVRMVTLLESSLSSNSILATKTTAGDGAAVMWEEAKVRQALCAASKSRRVLAVGLHEKCGYAEACVGVKAGSVFN</sequence>
<keyword evidence="6" id="KW-0012">Acyltransferase</keyword>
<dbReference type="GO" id="GO:0006629">
    <property type="term" value="P:lipid metabolic process"/>
    <property type="evidence" value="ECO:0007669"/>
    <property type="project" value="UniProtKB-KW"/>
</dbReference>
<keyword evidence="4" id="KW-0443">Lipid metabolism</keyword>
<comment type="caution">
    <text evidence="7">The sequence shown here is derived from an EMBL/GenBank/DDBJ whole genome shotgun (WGS) entry which is preliminary data.</text>
</comment>
<proteinExistence type="predicted"/>
<dbReference type="Proteomes" id="UP000583944">
    <property type="component" value="Unassembled WGS sequence"/>
</dbReference>
<evidence type="ECO:0000256" key="1">
    <source>
        <dbReference type="ARBA" id="ARBA00022679"/>
    </source>
</evidence>
<evidence type="ECO:0000313" key="8">
    <source>
        <dbReference type="Proteomes" id="UP000583944"/>
    </source>
</evidence>
<reference evidence="7 8" key="1">
    <citation type="journal article" date="2019" name="Genome Biol. Evol.">
        <title>Nanopore Sequencing Significantly Improves Genome Assembly of the Protozoan Parasite Trypanosoma cruzi.</title>
        <authorList>
            <person name="Diaz-Viraque F."/>
            <person name="Pita S."/>
            <person name="Greif G."/>
            <person name="de Souza R.C.M."/>
            <person name="Iraola G."/>
            <person name="Robello C."/>
        </authorList>
    </citation>
    <scope>NUCLEOTIDE SEQUENCE [LARGE SCALE GENOMIC DNA]</scope>
    <source>
        <strain evidence="7 8">Berenice</strain>
    </source>
</reference>
<evidence type="ECO:0008006" key="9">
    <source>
        <dbReference type="Google" id="ProtNLM"/>
    </source>
</evidence>
<dbReference type="AlphaFoldDB" id="A0A7J6Y4D1"/>